<keyword evidence="3" id="KW-1185">Reference proteome</keyword>
<feature type="region of interest" description="Disordered" evidence="1">
    <location>
        <begin position="72"/>
        <end position="132"/>
    </location>
</feature>
<accession>A0AAJ6VWR2</accession>
<dbReference type="RefSeq" id="XP_003741064.1">
    <property type="nucleotide sequence ID" value="XM_003741016.2"/>
</dbReference>
<evidence type="ECO:0000256" key="1">
    <source>
        <dbReference type="SAM" id="MobiDB-lite"/>
    </source>
</evidence>
<keyword evidence="2" id="KW-0732">Signal</keyword>
<organism evidence="3 4">
    <name type="scientific">Galendromus occidentalis</name>
    <name type="common">western predatory mite</name>
    <dbReference type="NCBI Taxonomy" id="34638"/>
    <lineage>
        <taxon>Eukaryota</taxon>
        <taxon>Metazoa</taxon>
        <taxon>Ecdysozoa</taxon>
        <taxon>Arthropoda</taxon>
        <taxon>Chelicerata</taxon>
        <taxon>Arachnida</taxon>
        <taxon>Acari</taxon>
        <taxon>Parasitiformes</taxon>
        <taxon>Mesostigmata</taxon>
        <taxon>Gamasina</taxon>
        <taxon>Phytoseioidea</taxon>
        <taxon>Phytoseiidae</taxon>
        <taxon>Typhlodrominae</taxon>
        <taxon>Galendromus</taxon>
    </lineage>
</organism>
<feature type="chain" id="PRO_5042574979" evidence="2">
    <location>
        <begin position="19"/>
        <end position="158"/>
    </location>
</feature>
<dbReference type="KEGG" id="goe:100903930"/>
<reference evidence="4" key="1">
    <citation type="submission" date="2025-08" db="UniProtKB">
        <authorList>
            <consortium name="RefSeq"/>
        </authorList>
    </citation>
    <scope>IDENTIFICATION</scope>
</reference>
<name>A0AAJ6VWR2_9ACAR</name>
<feature type="compositionally biased region" description="Low complexity" evidence="1">
    <location>
        <begin position="123"/>
        <end position="132"/>
    </location>
</feature>
<proteinExistence type="predicted"/>
<dbReference type="Proteomes" id="UP000694867">
    <property type="component" value="Unplaced"/>
</dbReference>
<evidence type="ECO:0000313" key="3">
    <source>
        <dbReference type="Proteomes" id="UP000694867"/>
    </source>
</evidence>
<evidence type="ECO:0000313" key="4">
    <source>
        <dbReference type="RefSeq" id="XP_003741064.1"/>
    </source>
</evidence>
<protein>
    <submittedName>
        <fullName evidence="4">Uncharacterized protein LOC100903930</fullName>
    </submittedName>
</protein>
<gene>
    <name evidence="4" type="primary">LOC100903930</name>
</gene>
<dbReference type="GeneID" id="100903930"/>
<dbReference type="AlphaFoldDB" id="A0AAJ6VWR2"/>
<evidence type="ECO:0000256" key="2">
    <source>
        <dbReference type="SAM" id="SignalP"/>
    </source>
</evidence>
<feature type="signal peptide" evidence="2">
    <location>
        <begin position="1"/>
        <end position="18"/>
    </location>
</feature>
<sequence length="158" mass="17016">MVEKIVWVFCFIIVCSIADEAQEVRHGCPGSDYILGRSGCRVWCRGRVPHPSGFGMKAIDYVIGDRRDGLPCIGARESDSASSSDSSSESSGSDSDESSNGTPPNLDTVLNEAGVKRDKHNESSSSDSSDASNHYEIVVDPLYLGVCRKGVCVPTLRR</sequence>
<feature type="compositionally biased region" description="Low complexity" evidence="1">
    <location>
        <begin position="80"/>
        <end position="93"/>
    </location>
</feature>